<gene>
    <name evidence="2" type="ORF">SAMN04488007_2714</name>
</gene>
<feature type="domain" description="SnoaL-like" evidence="1">
    <location>
        <begin position="299"/>
        <end position="374"/>
    </location>
</feature>
<evidence type="ECO:0000313" key="2">
    <source>
        <dbReference type="EMBL" id="SHK31335.1"/>
    </source>
</evidence>
<dbReference type="Pfam" id="PF12680">
    <property type="entry name" value="SnoaL_2"/>
    <property type="match status" value="2"/>
</dbReference>
<organism evidence="2 3">
    <name type="scientific">Maribacter aquivivus</name>
    <dbReference type="NCBI Taxonomy" id="228958"/>
    <lineage>
        <taxon>Bacteria</taxon>
        <taxon>Pseudomonadati</taxon>
        <taxon>Bacteroidota</taxon>
        <taxon>Flavobacteriia</taxon>
        <taxon>Flavobacteriales</taxon>
        <taxon>Flavobacteriaceae</taxon>
        <taxon>Maribacter</taxon>
    </lineage>
</organism>
<dbReference type="SUPFAM" id="SSF69322">
    <property type="entry name" value="Tricorn protease domain 2"/>
    <property type="match status" value="1"/>
</dbReference>
<dbReference type="RefSeq" id="WP_073244973.1">
    <property type="nucleotide sequence ID" value="NZ_CANLWT010000002.1"/>
</dbReference>
<evidence type="ECO:0000313" key="3">
    <source>
        <dbReference type="Proteomes" id="UP000184314"/>
    </source>
</evidence>
<dbReference type="InterPro" id="IPR011659">
    <property type="entry name" value="WD40"/>
</dbReference>
<dbReference type="Proteomes" id="UP000184314">
    <property type="component" value="Unassembled WGS sequence"/>
</dbReference>
<dbReference type="Pfam" id="PF07676">
    <property type="entry name" value="PD40"/>
    <property type="match status" value="1"/>
</dbReference>
<feature type="domain" description="SnoaL-like" evidence="1">
    <location>
        <begin position="411"/>
        <end position="507"/>
    </location>
</feature>
<reference evidence="3" key="1">
    <citation type="submission" date="2016-11" db="EMBL/GenBank/DDBJ databases">
        <authorList>
            <person name="Varghese N."/>
            <person name="Submissions S."/>
        </authorList>
    </citation>
    <scope>NUCLEOTIDE SEQUENCE [LARGE SCALE GENOMIC DNA]</scope>
    <source>
        <strain evidence="3">DSM 16478</strain>
    </source>
</reference>
<dbReference type="EMBL" id="FQZX01000002">
    <property type="protein sequence ID" value="SHK31335.1"/>
    <property type="molecule type" value="Genomic_DNA"/>
</dbReference>
<keyword evidence="3" id="KW-1185">Reference proteome</keyword>
<dbReference type="InterPro" id="IPR037401">
    <property type="entry name" value="SnoaL-like"/>
</dbReference>
<dbReference type="InterPro" id="IPR011042">
    <property type="entry name" value="6-blade_b-propeller_TolB-like"/>
</dbReference>
<dbReference type="AlphaFoldDB" id="A0A1M6RFT0"/>
<sequence length="512" mass="57838">MKQILNIAFVSVICCLNSYAQQGTEVYLASLDRSNDSLKIGTPINISNNEGYDNQPSFFSDDKILFASTRNNQTDIALYDINDKTTIWLSNTPNGSEYSPLKILGRDAISAVRLDEDGLQRLYEYDLKTGDSKVLLPDLKVGYHVWFSSDIIVCTVLIENRMDLVVYNLKENTHYTAHKNVGRSLHKIPKSNLISYISKAKINNGTWTIKSLNPITKDASDILNVFSKIEDVTWSPDGTILFSDKSRIAKYQPQIDNKISTLHEFHPTELEMLAISRLSISPNGKYLSFVTKDAPDKIVQKQVETFNARDLEAFASCYSEDVVVKNFSQDTISIGREQLKDGYEAFYKKTPSIEVKVSSRIVIGSTVIDQEFVTIGDKQKQQVAIYETDGLIKTMTFIRDKKTTFDPEVIVQKQLEAYNNRDIDGFLATYSKQAKIYRYSGELQSDGSDAMRSDYVDFFNSSPDLHCEIVNRIVIGNIVIDEESITANGKIFKGVAIYEVENNEIVKVTFVN</sequence>
<accession>A0A1M6RFT0</accession>
<dbReference type="Gene3D" id="3.10.450.50">
    <property type="match status" value="2"/>
</dbReference>
<proteinExistence type="predicted"/>
<dbReference type="STRING" id="228958.SAMN04488007_2714"/>
<dbReference type="Gene3D" id="2.120.10.30">
    <property type="entry name" value="TolB, C-terminal domain"/>
    <property type="match status" value="1"/>
</dbReference>
<dbReference type="OrthoDB" id="9797498at2"/>
<name>A0A1M6RFT0_9FLAO</name>
<protein>
    <recommendedName>
        <fullName evidence="1">SnoaL-like domain-containing protein</fullName>
    </recommendedName>
</protein>
<dbReference type="SUPFAM" id="SSF54427">
    <property type="entry name" value="NTF2-like"/>
    <property type="match status" value="2"/>
</dbReference>
<evidence type="ECO:0000259" key="1">
    <source>
        <dbReference type="Pfam" id="PF12680"/>
    </source>
</evidence>
<dbReference type="InterPro" id="IPR032710">
    <property type="entry name" value="NTF2-like_dom_sf"/>
</dbReference>